<comment type="caution">
    <text evidence="3">The sequence shown here is derived from an EMBL/GenBank/DDBJ whole genome shotgun (WGS) entry which is preliminary data.</text>
</comment>
<reference evidence="3 4" key="1">
    <citation type="journal article" date="2023" name="Commun. Biol.">
        <title>Genome analysis of Parmales, the sister group of diatoms, reveals the evolutionary specialization of diatoms from phago-mixotrophs to photoautotrophs.</title>
        <authorList>
            <person name="Ban H."/>
            <person name="Sato S."/>
            <person name="Yoshikawa S."/>
            <person name="Yamada K."/>
            <person name="Nakamura Y."/>
            <person name="Ichinomiya M."/>
            <person name="Sato N."/>
            <person name="Blanc-Mathieu R."/>
            <person name="Endo H."/>
            <person name="Kuwata A."/>
            <person name="Ogata H."/>
        </authorList>
    </citation>
    <scope>NUCLEOTIDE SEQUENCE [LARGE SCALE GENOMIC DNA]</scope>
</reference>
<feature type="transmembrane region" description="Helical" evidence="2">
    <location>
        <begin position="374"/>
        <end position="394"/>
    </location>
</feature>
<keyword evidence="4" id="KW-1185">Reference proteome</keyword>
<proteinExistence type="predicted"/>
<feature type="transmembrane region" description="Helical" evidence="2">
    <location>
        <begin position="444"/>
        <end position="464"/>
    </location>
</feature>
<evidence type="ECO:0000256" key="1">
    <source>
        <dbReference type="SAM" id="MobiDB-lite"/>
    </source>
</evidence>
<accession>A0ABQ6MQZ3</accession>
<feature type="transmembrane region" description="Helical" evidence="2">
    <location>
        <begin position="406"/>
        <end position="423"/>
    </location>
</feature>
<keyword evidence="2" id="KW-0472">Membrane</keyword>
<evidence type="ECO:0000256" key="2">
    <source>
        <dbReference type="SAM" id="Phobius"/>
    </source>
</evidence>
<feature type="compositionally biased region" description="Low complexity" evidence="1">
    <location>
        <begin position="46"/>
        <end position="66"/>
    </location>
</feature>
<protein>
    <submittedName>
        <fullName evidence="3">Uncharacterized protein</fullName>
    </submittedName>
</protein>
<evidence type="ECO:0000313" key="3">
    <source>
        <dbReference type="EMBL" id="GMI30400.1"/>
    </source>
</evidence>
<organism evidence="3 4">
    <name type="scientific">Tetraparma gracilis</name>
    <dbReference type="NCBI Taxonomy" id="2962635"/>
    <lineage>
        <taxon>Eukaryota</taxon>
        <taxon>Sar</taxon>
        <taxon>Stramenopiles</taxon>
        <taxon>Ochrophyta</taxon>
        <taxon>Bolidophyceae</taxon>
        <taxon>Parmales</taxon>
        <taxon>Triparmaceae</taxon>
        <taxon>Tetraparma</taxon>
    </lineage>
</organism>
<sequence length="696" mass="76589">MGQDIAEFAWALSERGLSEAAFKTAMMSYIDRRHPSPCAESADLGSSSSSSQIPIPSSPPSSSSMSVDESDAGSDATEESPEYRLAKRASIALGDLEGGALMHTLKTGIMHHQSLFDKLSDAQLKKLARSFVSCIKDSGDVATDVSIWFDKKMPIKLAREHKNLLANIKRLLTHIALIIRPNMKMARVGLTLKVIASTVLTYSDLVTDSMVSHAYYVLGLPGWANASISCIATSLFFQAYMTFVQYSKRGWKERYTRTLLAGAGLGPMLEGYLVWTGGNVEKKDLWMPSTVIFMSMKAFEICFESIPESVIQMSLLLSQTVGSIKSIQWISIFSTFIAGAFIQTEANLSFVRGQAVKKPNNPHVQWLPKTGRRLARCGLGLFIFSFSFFFLYVYTMSMLQCAAGSFKVLGVVVGVELGVVLAYKAWQGELLGFATLPRPSASNAIIGITTAVFFSLITCTTPMLVASDPAILGPEVFAGIILWRLASSAGVVFWAAGEIAAREGSWLTLEAALGVYGAAMVLCIGGLTYFLGNLDEGFDRGLFVRPQSGKRYVEECWDDELVWERKFGASKDYERWGWIRSCHPNLLPMEKMLLWVEELATARRAERRRVSVDAVERELRARQGTIGTWEEEGAGKRPKWLVEDKFAARIREVFRWNGNADMMRRADVALVKLFGERGGGGEGVGGGASNRRIVPA</sequence>
<name>A0ABQ6MQZ3_9STRA</name>
<dbReference type="EMBL" id="BRYB01001652">
    <property type="protein sequence ID" value="GMI30400.1"/>
    <property type="molecule type" value="Genomic_DNA"/>
</dbReference>
<feature type="transmembrane region" description="Helical" evidence="2">
    <location>
        <begin position="476"/>
        <end position="495"/>
    </location>
</feature>
<gene>
    <name evidence="3" type="ORF">TeGR_g11153</name>
</gene>
<feature type="region of interest" description="Disordered" evidence="1">
    <location>
        <begin position="36"/>
        <end position="83"/>
    </location>
</feature>
<feature type="transmembrane region" description="Helical" evidence="2">
    <location>
        <begin position="223"/>
        <end position="244"/>
    </location>
</feature>
<dbReference type="Proteomes" id="UP001165060">
    <property type="component" value="Unassembled WGS sequence"/>
</dbReference>
<evidence type="ECO:0000313" key="4">
    <source>
        <dbReference type="Proteomes" id="UP001165060"/>
    </source>
</evidence>
<feature type="transmembrane region" description="Helical" evidence="2">
    <location>
        <begin position="507"/>
        <end position="531"/>
    </location>
</feature>
<keyword evidence="2" id="KW-0812">Transmembrane</keyword>
<keyword evidence="2" id="KW-1133">Transmembrane helix</keyword>
<feature type="compositionally biased region" description="Acidic residues" evidence="1">
    <location>
        <begin position="68"/>
        <end position="80"/>
    </location>
</feature>